<dbReference type="PROSITE" id="PS50172">
    <property type="entry name" value="BRCT"/>
    <property type="match status" value="1"/>
</dbReference>
<comment type="caution">
    <text evidence="4">The sequence shown here is derived from an EMBL/GenBank/DDBJ whole genome shotgun (WGS) entry which is preliminary data.</text>
</comment>
<dbReference type="Gene3D" id="3.40.50.10190">
    <property type="entry name" value="BRCT domain"/>
    <property type="match status" value="1"/>
</dbReference>
<dbReference type="Proteomes" id="UP000695562">
    <property type="component" value="Unassembled WGS sequence"/>
</dbReference>
<evidence type="ECO:0000256" key="1">
    <source>
        <dbReference type="SAM" id="MobiDB-lite"/>
    </source>
</evidence>
<dbReference type="Gene3D" id="3.30.720.50">
    <property type="match status" value="1"/>
</dbReference>
<dbReference type="Pfam" id="PF16589">
    <property type="entry name" value="BRCT_2"/>
    <property type="match status" value="1"/>
</dbReference>
<feature type="domain" description="BRCT" evidence="2">
    <location>
        <begin position="90"/>
        <end position="189"/>
    </location>
</feature>
<dbReference type="SMART" id="SM00292">
    <property type="entry name" value="BRCT"/>
    <property type="match status" value="1"/>
</dbReference>
<reference evidence="4" key="1">
    <citation type="submission" date="2020-01" db="EMBL/GenBank/DDBJ databases">
        <title>Development of genomics and gene disruption for Polysphondylium violaceum indicates a role for the polyketide synthase stlB in stalk morphogenesis.</title>
        <authorList>
            <person name="Narita B."/>
            <person name="Kawabe Y."/>
            <person name="Kin K."/>
            <person name="Saito T."/>
            <person name="Gibbs R."/>
            <person name="Kuspa A."/>
            <person name="Muzny D."/>
            <person name="Queller D."/>
            <person name="Richards S."/>
            <person name="Strassman J."/>
            <person name="Sucgang R."/>
            <person name="Worley K."/>
            <person name="Schaap P."/>
        </authorList>
    </citation>
    <scope>NUCLEOTIDE SEQUENCE</scope>
    <source>
        <strain evidence="4">QSvi11</strain>
    </source>
</reference>
<evidence type="ECO:0008006" key="6">
    <source>
        <dbReference type="Google" id="ProtNLM"/>
    </source>
</evidence>
<dbReference type="SUPFAM" id="SSF52113">
    <property type="entry name" value="BRCT domain"/>
    <property type="match status" value="1"/>
</dbReference>
<evidence type="ECO:0000259" key="2">
    <source>
        <dbReference type="PROSITE" id="PS50172"/>
    </source>
</evidence>
<dbReference type="PROSITE" id="PS50918">
    <property type="entry name" value="WWE"/>
    <property type="match status" value="1"/>
</dbReference>
<accession>A0A8J4PJV7</accession>
<sequence length="454" mass="50420">MSHTGLYGWYWLDDKVWIPYSDSQADIFEQQHQSGVKKIKVDKDRFLDLSLTHAEIVKNFVNVNDPDLIAIQRRYDDHMKRRAVKRVKKVNLNFFDGYVFYYYARQKSNSSVSSPLTNTINTFGGKVTERLTKKVDFMIVRTVDEKDDLLTFNSIIEKAEKSGVTVVRETYISDCVVAKDAIDTSVYIVSQKPVPIPAPIIQQFQQQAAAATTNNNTTTSTPSSSATNTPTKASTTSTTTGNPSLVPNASYLIKDSQWMGVFTTDEKEHYTFVFTVDDVQGDKLEGTMSWPTLNDSLTKYRGTIKGTQFDFEEYEIVRGEDDVEVPNNYTSVVYGDTIQGTAGTSTFKLKLTKSPPVTTMPANSSWSGTSTQISNFKLSVSARKDSDISGVLEFPDHGSSAKFKGTVDTTGILVNDYTESDANTPGPELAVPFKITHSINPSGHNIFTIITCSN</sequence>
<feature type="domain" description="WWE" evidence="3">
    <location>
        <begin position="1"/>
        <end position="86"/>
    </location>
</feature>
<evidence type="ECO:0000313" key="4">
    <source>
        <dbReference type="EMBL" id="KAF2068272.1"/>
    </source>
</evidence>
<protein>
    <recommendedName>
        <fullName evidence="6">BRCT domain-containing protein</fullName>
    </recommendedName>
</protein>
<dbReference type="InterPro" id="IPR001357">
    <property type="entry name" value="BRCT_dom"/>
</dbReference>
<feature type="region of interest" description="Disordered" evidence="1">
    <location>
        <begin position="211"/>
        <end position="245"/>
    </location>
</feature>
<dbReference type="InterPro" id="IPR037197">
    <property type="entry name" value="WWE_dom_sf"/>
</dbReference>
<dbReference type="InterPro" id="IPR036420">
    <property type="entry name" value="BRCT_dom_sf"/>
</dbReference>
<dbReference type="InterPro" id="IPR004170">
    <property type="entry name" value="WWE_dom"/>
</dbReference>
<name>A0A8J4PJV7_9MYCE</name>
<gene>
    <name evidence="4" type="ORF">CYY_010401</name>
</gene>
<organism evidence="4 5">
    <name type="scientific">Polysphondylium violaceum</name>
    <dbReference type="NCBI Taxonomy" id="133409"/>
    <lineage>
        <taxon>Eukaryota</taxon>
        <taxon>Amoebozoa</taxon>
        <taxon>Evosea</taxon>
        <taxon>Eumycetozoa</taxon>
        <taxon>Dictyostelia</taxon>
        <taxon>Dictyosteliales</taxon>
        <taxon>Dictyosteliaceae</taxon>
        <taxon>Polysphondylium</taxon>
    </lineage>
</organism>
<dbReference type="EMBL" id="AJWJ01001088">
    <property type="protein sequence ID" value="KAF2068272.1"/>
    <property type="molecule type" value="Genomic_DNA"/>
</dbReference>
<dbReference type="SUPFAM" id="SSF117839">
    <property type="entry name" value="WWE domain"/>
    <property type="match status" value="1"/>
</dbReference>
<evidence type="ECO:0000313" key="5">
    <source>
        <dbReference type="Proteomes" id="UP000695562"/>
    </source>
</evidence>
<proteinExistence type="predicted"/>
<evidence type="ECO:0000259" key="3">
    <source>
        <dbReference type="PROSITE" id="PS50918"/>
    </source>
</evidence>
<keyword evidence="5" id="KW-1185">Reference proteome</keyword>
<dbReference type="AlphaFoldDB" id="A0A8J4PJV7"/>
<dbReference type="OrthoDB" id="25974at2759"/>
<feature type="compositionally biased region" description="Low complexity" evidence="1">
    <location>
        <begin position="211"/>
        <end position="240"/>
    </location>
</feature>